<dbReference type="STRING" id="1802579.A2310_01570"/>
<comment type="caution">
    <text evidence="1">The sequence shown here is derived from an EMBL/GenBank/DDBJ whole genome shotgun (WGS) entry which is preliminary data.</text>
</comment>
<evidence type="ECO:0000313" key="1">
    <source>
        <dbReference type="EMBL" id="OGC22267.1"/>
    </source>
</evidence>
<gene>
    <name evidence="1" type="ORF">A2310_01570</name>
</gene>
<dbReference type="EMBL" id="MEUB01000030">
    <property type="protein sequence ID" value="OGC22267.1"/>
    <property type="molecule type" value="Genomic_DNA"/>
</dbReference>
<dbReference type="Proteomes" id="UP000178417">
    <property type="component" value="Unassembled WGS sequence"/>
</dbReference>
<reference evidence="1 2" key="1">
    <citation type="journal article" date="2016" name="Nat. Commun.">
        <title>Thousands of microbial genomes shed light on interconnected biogeochemical processes in an aquifer system.</title>
        <authorList>
            <person name="Anantharaman K."/>
            <person name="Brown C.T."/>
            <person name="Hug L.A."/>
            <person name="Sharon I."/>
            <person name="Castelle C.J."/>
            <person name="Probst A.J."/>
            <person name="Thomas B.C."/>
            <person name="Singh A."/>
            <person name="Wilkins M.J."/>
            <person name="Karaoz U."/>
            <person name="Brodie E.L."/>
            <person name="Williams K.H."/>
            <person name="Hubbard S.S."/>
            <person name="Banfield J.F."/>
        </authorList>
    </citation>
    <scope>NUCLEOTIDE SEQUENCE [LARGE SCALE GENOMIC DNA]</scope>
</reference>
<dbReference type="AlphaFoldDB" id="A0A1F4SPI5"/>
<organism evidence="1 2">
    <name type="scientific">candidate division WOR-1 bacterium RIFOXYB2_FULL_37_13</name>
    <dbReference type="NCBI Taxonomy" id="1802579"/>
    <lineage>
        <taxon>Bacteria</taxon>
        <taxon>Bacillati</taxon>
        <taxon>Saganbacteria</taxon>
    </lineage>
</organism>
<protein>
    <submittedName>
        <fullName evidence="1">Uncharacterized protein</fullName>
    </submittedName>
</protein>
<accession>A0A1F4SPI5</accession>
<sequence length="108" mass="12927">MPTFALSKQIIEMLNLFDGDTTEKKVVNLVNGNASLKLKECEDEIVKFESKYGMIFKDFEIIWNKGKISDKYSHQTERDYIEWEGFEQEKKHWLSALKEIRIKYFPKR</sequence>
<proteinExistence type="predicted"/>
<evidence type="ECO:0000313" key="2">
    <source>
        <dbReference type="Proteomes" id="UP000178417"/>
    </source>
</evidence>
<name>A0A1F4SPI5_UNCSA</name>